<dbReference type="InterPro" id="IPR010127">
    <property type="entry name" value="Phasin_subfam-1"/>
</dbReference>
<reference evidence="2 3" key="1">
    <citation type="submission" date="2017-01" db="EMBL/GenBank/DDBJ databases">
        <title>Genome sequencing of Rhodoferax fermentans JCM 7819.</title>
        <authorList>
            <person name="Kim Y.J."/>
            <person name="Farh M.E.-A."/>
            <person name="Yang D.-C."/>
        </authorList>
    </citation>
    <scope>NUCLEOTIDE SEQUENCE [LARGE SCALE GENOMIC DNA]</scope>
    <source>
        <strain evidence="2 3">JCM 7819</strain>
    </source>
</reference>
<dbReference type="Pfam" id="PF09361">
    <property type="entry name" value="Phasin_2"/>
    <property type="match status" value="1"/>
</dbReference>
<comment type="caution">
    <text evidence="2">The sequence shown here is derived from an EMBL/GenBank/DDBJ whole genome shotgun (WGS) entry which is preliminary data.</text>
</comment>
<gene>
    <name evidence="2" type="ORF">RF819_07230</name>
</gene>
<dbReference type="STRING" id="28066.RF819_07230"/>
<protein>
    <submittedName>
        <fullName evidence="2">Phasin (PHA-granule associated protein)</fullName>
    </submittedName>
</protein>
<evidence type="ECO:0000259" key="1">
    <source>
        <dbReference type="Pfam" id="PF09361"/>
    </source>
</evidence>
<dbReference type="EMBL" id="MTJN01000002">
    <property type="protein sequence ID" value="OOV06554.1"/>
    <property type="molecule type" value="Genomic_DNA"/>
</dbReference>
<dbReference type="AlphaFoldDB" id="A0A1T1AR39"/>
<evidence type="ECO:0000313" key="2">
    <source>
        <dbReference type="EMBL" id="OOV06554.1"/>
    </source>
</evidence>
<dbReference type="RefSeq" id="WP_078364354.1">
    <property type="nucleotide sequence ID" value="NZ_MTJN01000002.1"/>
</dbReference>
<accession>A0A1T1AR39</accession>
<sequence length="181" mass="18619">MFITADQITAANKTNLDAFTGLSTKAFSGFEKLVELNLAAAKAVLTESFHHAQSLLAAKDLQQVMTLQTGLVGPAAEKAAAYSRHVYGITVETSAEFTKAFEAQAAESQKTMTKALDSLSKNAPAGTESAVAVLKSALASSQNAIESAQSTAKKALAMAESNVAAVTEHALSAAAAVSKKA</sequence>
<dbReference type="Proteomes" id="UP000190750">
    <property type="component" value="Unassembled WGS sequence"/>
</dbReference>
<evidence type="ECO:0000313" key="3">
    <source>
        <dbReference type="Proteomes" id="UP000190750"/>
    </source>
</evidence>
<organism evidence="2 3">
    <name type="scientific">Rhodoferax fermentans</name>
    <dbReference type="NCBI Taxonomy" id="28066"/>
    <lineage>
        <taxon>Bacteria</taxon>
        <taxon>Pseudomonadati</taxon>
        <taxon>Pseudomonadota</taxon>
        <taxon>Betaproteobacteria</taxon>
        <taxon>Burkholderiales</taxon>
        <taxon>Comamonadaceae</taxon>
        <taxon>Rhodoferax</taxon>
    </lineage>
</organism>
<feature type="domain" description="Phasin" evidence="1">
    <location>
        <begin position="7"/>
        <end position="104"/>
    </location>
</feature>
<proteinExistence type="predicted"/>
<dbReference type="OrthoDB" id="5298576at2"/>
<keyword evidence="3" id="KW-1185">Reference proteome</keyword>
<dbReference type="InterPro" id="IPR018968">
    <property type="entry name" value="Phasin"/>
</dbReference>
<dbReference type="NCBIfam" id="TIGR01841">
    <property type="entry name" value="phasin"/>
    <property type="match status" value="1"/>
</dbReference>
<name>A0A1T1AR39_RHOFE</name>